<feature type="domain" description="N-acetyltransferase" evidence="1">
    <location>
        <begin position="19"/>
        <end position="180"/>
    </location>
</feature>
<name>A0A094WE94_ALKAL</name>
<dbReference type="InterPro" id="IPR000182">
    <property type="entry name" value="GNAT_dom"/>
</dbReference>
<dbReference type="InterPro" id="IPR051531">
    <property type="entry name" value="N-acetyltransferase"/>
</dbReference>
<dbReference type="Proteomes" id="UP000297014">
    <property type="component" value="Unassembled WGS sequence"/>
</dbReference>
<dbReference type="GO" id="GO:0008999">
    <property type="term" value="F:protein-N-terminal-alanine acetyltransferase activity"/>
    <property type="evidence" value="ECO:0007669"/>
    <property type="project" value="TreeGrafter"/>
</dbReference>
<dbReference type="EMBL" id="ALPT02000082">
    <property type="protein sequence ID" value="KGA96074.1"/>
    <property type="molecule type" value="Genomic_DNA"/>
</dbReference>
<dbReference type="PANTHER" id="PTHR43792">
    <property type="entry name" value="GNAT FAMILY, PUTATIVE (AFU_ORTHOLOGUE AFUA_3G00765)-RELATED-RELATED"/>
    <property type="match status" value="1"/>
</dbReference>
<gene>
    <name evidence="3" type="ORF">AJ85_00385</name>
    <name evidence="2" type="ORF">BALCAV_0218505</name>
</gene>
<dbReference type="Pfam" id="PF13302">
    <property type="entry name" value="Acetyltransf_3"/>
    <property type="match status" value="1"/>
</dbReference>
<organism evidence="2 4">
    <name type="scientific">Alkalihalobacillus alcalophilus ATCC 27647 = CGMCC 1.3604</name>
    <dbReference type="NCBI Taxonomy" id="1218173"/>
    <lineage>
        <taxon>Bacteria</taxon>
        <taxon>Bacillati</taxon>
        <taxon>Bacillota</taxon>
        <taxon>Bacilli</taxon>
        <taxon>Bacillales</taxon>
        <taxon>Bacillaceae</taxon>
        <taxon>Alkalihalobacillus</taxon>
    </lineage>
</organism>
<dbReference type="InterPro" id="IPR016181">
    <property type="entry name" value="Acyl_CoA_acyltransferase"/>
</dbReference>
<evidence type="ECO:0000313" key="5">
    <source>
        <dbReference type="Proteomes" id="UP000297014"/>
    </source>
</evidence>
<reference evidence="3 5" key="2">
    <citation type="submission" date="2014-01" db="EMBL/GenBank/DDBJ databases">
        <title>Draft genome sequencing of Bacillus alcalophilus CGMCC 1.3604.</title>
        <authorList>
            <person name="Yang J."/>
            <person name="Diao L."/>
            <person name="Yang S."/>
        </authorList>
    </citation>
    <scope>NUCLEOTIDE SEQUENCE [LARGE SCALE GENOMIC DNA]</scope>
    <source>
        <strain evidence="3 5">CGMCC 1.3604</strain>
    </source>
</reference>
<comment type="caution">
    <text evidence="2">The sequence shown here is derived from an EMBL/GenBank/DDBJ whole genome shotgun (WGS) entry which is preliminary data.</text>
</comment>
<sequence>MTVAYPFFYHLPQLTTLRTRLRKVEDADRLDLISLSLERQSSFLSDEQIVRTKQESNEYVDYLLNCYKKGRPAPWGIFAKESNRLIGVCGYVKWLPKEGAAEIGYQLDPIYWKRGLMTEVVQEVIDFSFNQLGLCRIDAKCLANNFASIKLLHKVGMIKQEQKPSYVWSKGHYEMVEFYSIGKDKFRSENGV</sequence>
<dbReference type="PANTHER" id="PTHR43792:SF9">
    <property type="entry name" value="RIBOSOMAL-PROTEIN-ALANINE ACETYLTRANSFERASE"/>
    <property type="match status" value="1"/>
</dbReference>
<protein>
    <recommendedName>
        <fullName evidence="1">N-acetyltransferase domain-containing protein</fullName>
    </recommendedName>
</protein>
<dbReference type="EMBL" id="JALP01000326">
    <property type="protein sequence ID" value="THG88714.1"/>
    <property type="molecule type" value="Genomic_DNA"/>
</dbReference>
<dbReference type="Proteomes" id="UP000002754">
    <property type="component" value="Unassembled WGS sequence"/>
</dbReference>
<evidence type="ECO:0000313" key="2">
    <source>
        <dbReference type="EMBL" id="KGA96074.1"/>
    </source>
</evidence>
<dbReference type="PROSITE" id="PS51186">
    <property type="entry name" value="GNAT"/>
    <property type="match status" value="1"/>
</dbReference>
<keyword evidence="4" id="KW-1185">Reference proteome</keyword>
<dbReference type="RefSeq" id="WP_003323888.1">
    <property type="nucleotide sequence ID" value="NZ_ALPT02000082.1"/>
</dbReference>
<dbReference type="GO" id="GO:0005737">
    <property type="term" value="C:cytoplasm"/>
    <property type="evidence" value="ECO:0007669"/>
    <property type="project" value="TreeGrafter"/>
</dbReference>
<accession>A0A094WE94</accession>
<reference evidence="2 4" key="1">
    <citation type="journal article" date="2014" name="Genome Announc.">
        <title>Draft Genome Sequence of Bacillus alcalophilus AV1934, a Classic Alkaliphile Isolated from Human Feces in 1934.</title>
        <authorList>
            <person name="Attie O."/>
            <person name="Jayaprakash A."/>
            <person name="Shah H."/>
            <person name="Paulsen I.T."/>
            <person name="Morino M."/>
            <person name="Takahashi Y."/>
            <person name="Narumi I."/>
            <person name="Sachidanandam R."/>
            <person name="Satoh K."/>
            <person name="Ito M."/>
            <person name="Krulwich T.A."/>
        </authorList>
    </citation>
    <scope>NUCLEOTIDE SEQUENCE [LARGE SCALE GENOMIC DNA]</scope>
    <source>
        <strain evidence="2 4">AV1934</strain>
    </source>
</reference>
<dbReference type="SUPFAM" id="SSF55729">
    <property type="entry name" value="Acyl-CoA N-acyltransferases (Nat)"/>
    <property type="match status" value="1"/>
</dbReference>
<evidence type="ECO:0000259" key="1">
    <source>
        <dbReference type="PROSITE" id="PS51186"/>
    </source>
</evidence>
<proteinExistence type="predicted"/>
<dbReference type="AlphaFoldDB" id="A0A094WE94"/>
<evidence type="ECO:0000313" key="3">
    <source>
        <dbReference type="EMBL" id="THG88714.1"/>
    </source>
</evidence>
<dbReference type="eggNOG" id="COG1670">
    <property type="taxonomic scope" value="Bacteria"/>
</dbReference>
<dbReference type="Gene3D" id="3.40.630.30">
    <property type="match status" value="1"/>
</dbReference>
<evidence type="ECO:0000313" key="4">
    <source>
        <dbReference type="Proteomes" id="UP000002754"/>
    </source>
</evidence>
<dbReference type="STRING" id="1218173.BALCAV_0218505"/>